<comment type="subcellular location">
    <subcellularLocation>
        <location evidence="6">Mitochondrion inner membrane</location>
    </subcellularLocation>
</comment>
<evidence type="ECO:0000256" key="7">
    <source>
        <dbReference type="SAM" id="MobiDB-lite"/>
    </source>
</evidence>
<dbReference type="GO" id="GO:0004252">
    <property type="term" value="F:serine-type endopeptidase activity"/>
    <property type="evidence" value="ECO:0007669"/>
    <property type="project" value="InterPro"/>
</dbReference>
<evidence type="ECO:0000259" key="8">
    <source>
        <dbReference type="Pfam" id="PF10502"/>
    </source>
</evidence>
<dbReference type="SUPFAM" id="SSF51306">
    <property type="entry name" value="LexA/Signal peptidase"/>
    <property type="match status" value="1"/>
</dbReference>
<feature type="domain" description="Peptidase S26" evidence="8">
    <location>
        <begin position="69"/>
        <end position="229"/>
    </location>
</feature>
<dbReference type="HOGENOM" id="CLU_1075346_0_0_1"/>
<dbReference type="PANTHER" id="PTHR43390">
    <property type="entry name" value="SIGNAL PEPTIDASE I"/>
    <property type="match status" value="1"/>
</dbReference>
<comment type="catalytic activity">
    <reaction evidence="1">
        <text>Cleavage of hydrophobic, N-terminal signal or leader sequences from secreted and periplasmic proteins.</text>
        <dbReference type="EC" id="3.4.21.89"/>
    </reaction>
</comment>
<dbReference type="PaxDb" id="2903-EOD09542"/>
<evidence type="ECO:0000313" key="9">
    <source>
        <dbReference type="EnsemblProtists" id="EOD09542"/>
    </source>
</evidence>
<reference evidence="10" key="1">
    <citation type="journal article" date="2013" name="Nature">
        <title>Pan genome of the phytoplankton Emiliania underpins its global distribution.</title>
        <authorList>
            <person name="Read B.A."/>
            <person name="Kegel J."/>
            <person name="Klute M.J."/>
            <person name="Kuo A."/>
            <person name="Lefebvre S.C."/>
            <person name="Maumus F."/>
            <person name="Mayer C."/>
            <person name="Miller J."/>
            <person name="Monier A."/>
            <person name="Salamov A."/>
            <person name="Young J."/>
            <person name="Aguilar M."/>
            <person name="Claverie J.M."/>
            <person name="Frickenhaus S."/>
            <person name="Gonzalez K."/>
            <person name="Herman E.K."/>
            <person name="Lin Y.C."/>
            <person name="Napier J."/>
            <person name="Ogata H."/>
            <person name="Sarno A.F."/>
            <person name="Shmutz J."/>
            <person name="Schroeder D."/>
            <person name="de Vargas C."/>
            <person name="Verret F."/>
            <person name="von Dassow P."/>
            <person name="Valentin K."/>
            <person name="Van de Peer Y."/>
            <person name="Wheeler G."/>
            <person name="Dacks J.B."/>
            <person name="Delwiche C.F."/>
            <person name="Dyhrman S.T."/>
            <person name="Glockner G."/>
            <person name="John U."/>
            <person name="Richards T."/>
            <person name="Worden A.Z."/>
            <person name="Zhang X."/>
            <person name="Grigoriev I.V."/>
            <person name="Allen A.E."/>
            <person name="Bidle K."/>
            <person name="Borodovsky M."/>
            <person name="Bowler C."/>
            <person name="Brownlee C."/>
            <person name="Cock J.M."/>
            <person name="Elias M."/>
            <person name="Gladyshev V.N."/>
            <person name="Groth M."/>
            <person name="Guda C."/>
            <person name="Hadaegh A."/>
            <person name="Iglesias-Rodriguez M.D."/>
            <person name="Jenkins J."/>
            <person name="Jones B.M."/>
            <person name="Lawson T."/>
            <person name="Leese F."/>
            <person name="Lindquist E."/>
            <person name="Lobanov A."/>
            <person name="Lomsadze A."/>
            <person name="Malik S.B."/>
            <person name="Marsh M.E."/>
            <person name="Mackinder L."/>
            <person name="Mock T."/>
            <person name="Mueller-Roeber B."/>
            <person name="Pagarete A."/>
            <person name="Parker M."/>
            <person name="Probert I."/>
            <person name="Quesneville H."/>
            <person name="Raines C."/>
            <person name="Rensing S.A."/>
            <person name="Riano-Pachon D.M."/>
            <person name="Richier S."/>
            <person name="Rokitta S."/>
            <person name="Shiraiwa Y."/>
            <person name="Soanes D.M."/>
            <person name="van der Giezen M."/>
            <person name="Wahlund T.M."/>
            <person name="Williams B."/>
            <person name="Wilson W."/>
            <person name="Wolfe G."/>
            <person name="Wurch L.L."/>
        </authorList>
    </citation>
    <scope>NUCLEOTIDE SEQUENCE</scope>
</reference>
<sequence>MVEGGQGGSSDSSEVRKSAILAELARAEGAESDGARRADDADAEEGAVSPQAWVRDEWARLRRGEGEVAEFLKEFVPTFAFFLAIRIALVEPRYIPSLSMYPTLDINDQLAVEKVSKWNRPPRRGEIVVFDPPDAFWRLRERDGEALIKRVVAVGGDTVEVRGGRLYVNGQLQDESYVNERAAYELPPLAVPPGSVFVLGDNRNQSFDSHYWGFLPQRNIIGHAVVSYWPPGRIKGLDGVAERLAGPQPDQASAPLLER</sequence>
<dbReference type="CDD" id="cd06530">
    <property type="entry name" value="S26_SPase_I"/>
    <property type="match status" value="1"/>
</dbReference>
<name>A0A0D3IE57_EMIH1</name>
<protein>
    <recommendedName>
        <fullName evidence="6">Mitochondrial inner membrane protease subunit</fullName>
        <ecNumber evidence="6">3.4.21.-</ecNumber>
    </recommendedName>
</protein>
<dbReference type="InterPro" id="IPR019756">
    <property type="entry name" value="Pept_S26A_signal_pept_1_Ser-AS"/>
</dbReference>
<keyword evidence="10" id="KW-1185">Reference proteome</keyword>
<reference evidence="9" key="2">
    <citation type="submission" date="2024-10" db="UniProtKB">
        <authorList>
            <consortium name="EnsemblProtists"/>
        </authorList>
    </citation>
    <scope>IDENTIFICATION</scope>
</reference>
<dbReference type="GO" id="GO:0006465">
    <property type="term" value="P:signal peptide processing"/>
    <property type="evidence" value="ECO:0007669"/>
    <property type="project" value="InterPro"/>
</dbReference>
<dbReference type="OMA" id="CSMESTF"/>
<dbReference type="GeneID" id="17255707"/>
<feature type="compositionally biased region" description="Basic and acidic residues" evidence="7">
    <location>
        <begin position="26"/>
        <end position="40"/>
    </location>
</feature>
<dbReference type="InterPro" id="IPR019758">
    <property type="entry name" value="Pept_S26A_signal_pept_1_CS"/>
</dbReference>
<dbReference type="GO" id="GO:0009003">
    <property type="term" value="F:signal peptidase activity"/>
    <property type="evidence" value="ECO:0007669"/>
    <property type="project" value="UniProtKB-EC"/>
</dbReference>
<comment type="similarity">
    <text evidence="2 6">Belongs to the peptidase S26 family.</text>
</comment>
<keyword evidence="6" id="KW-0999">Mitochondrion inner membrane</keyword>
<feature type="active site" evidence="5">
    <location>
        <position position="99"/>
    </location>
</feature>
<dbReference type="InterPro" id="IPR019757">
    <property type="entry name" value="Pept_S26A_signal_pept_1_Lys-AS"/>
</dbReference>
<evidence type="ECO:0000256" key="1">
    <source>
        <dbReference type="ARBA" id="ARBA00000677"/>
    </source>
</evidence>
<dbReference type="eggNOG" id="KOG0171">
    <property type="taxonomic scope" value="Eukaryota"/>
</dbReference>
<dbReference type="PROSITE" id="PS00761">
    <property type="entry name" value="SPASE_I_3"/>
    <property type="match status" value="1"/>
</dbReference>
<keyword evidence="6" id="KW-0472">Membrane</keyword>
<dbReference type="InterPro" id="IPR036286">
    <property type="entry name" value="LexA/Signal_pep-like_sf"/>
</dbReference>
<dbReference type="EnsemblProtists" id="EOD09542">
    <property type="protein sequence ID" value="EOD09542"/>
    <property type="gene ID" value="EMIHUDRAFT_350660"/>
</dbReference>
<dbReference type="Gene3D" id="2.10.109.10">
    <property type="entry name" value="Umud Fragment, subunit A"/>
    <property type="match status" value="1"/>
</dbReference>
<dbReference type="Pfam" id="PF10502">
    <property type="entry name" value="Peptidase_S26"/>
    <property type="match status" value="1"/>
</dbReference>
<evidence type="ECO:0000256" key="6">
    <source>
        <dbReference type="RuleBase" id="RU362041"/>
    </source>
</evidence>
<dbReference type="EC" id="3.4.21.-" evidence="6"/>
<evidence type="ECO:0000313" key="10">
    <source>
        <dbReference type="Proteomes" id="UP000013827"/>
    </source>
</evidence>
<proteinExistence type="inferred from homology"/>
<dbReference type="RefSeq" id="XP_005761971.1">
    <property type="nucleotide sequence ID" value="XM_005761914.1"/>
</dbReference>
<evidence type="ECO:0000256" key="4">
    <source>
        <dbReference type="ARBA" id="ARBA00022801"/>
    </source>
</evidence>
<feature type="region of interest" description="Disordered" evidence="7">
    <location>
        <begin position="26"/>
        <end position="48"/>
    </location>
</feature>
<dbReference type="InterPro" id="IPR019533">
    <property type="entry name" value="Peptidase_S26"/>
</dbReference>
<evidence type="ECO:0000256" key="2">
    <source>
        <dbReference type="ARBA" id="ARBA00009370"/>
    </source>
</evidence>
<dbReference type="Proteomes" id="UP000013827">
    <property type="component" value="Unassembled WGS sequence"/>
</dbReference>
<dbReference type="InterPro" id="IPR000223">
    <property type="entry name" value="Pept_S26A_signal_pept_1"/>
</dbReference>
<dbReference type="PANTHER" id="PTHR43390:SF1">
    <property type="entry name" value="CHLOROPLAST PROCESSING PEPTIDASE"/>
    <property type="match status" value="1"/>
</dbReference>
<dbReference type="GO" id="GO:0005743">
    <property type="term" value="C:mitochondrial inner membrane"/>
    <property type="evidence" value="ECO:0007669"/>
    <property type="project" value="UniProtKB-SubCell"/>
</dbReference>
<dbReference type="KEGG" id="ehx:EMIHUDRAFT_350660"/>
<keyword evidence="3 6" id="KW-0645">Protease</keyword>
<evidence type="ECO:0000256" key="5">
    <source>
        <dbReference type="PIRSR" id="PIRSR600223-1"/>
    </source>
</evidence>
<dbReference type="PRINTS" id="PR00727">
    <property type="entry name" value="LEADERPTASE"/>
</dbReference>
<accession>A0A0D3IE57</accession>
<evidence type="ECO:0000256" key="3">
    <source>
        <dbReference type="ARBA" id="ARBA00022670"/>
    </source>
</evidence>
<keyword evidence="4 6" id="KW-0378">Hydrolase</keyword>
<keyword evidence="6" id="KW-0496">Mitochondrion</keyword>
<dbReference type="STRING" id="2903.R1BJ92"/>
<dbReference type="PROSITE" id="PS00760">
    <property type="entry name" value="SPASE_I_2"/>
    <property type="match status" value="1"/>
</dbReference>
<dbReference type="NCBIfam" id="TIGR02227">
    <property type="entry name" value="sigpep_I_bact"/>
    <property type="match status" value="1"/>
</dbReference>
<dbReference type="PROSITE" id="PS00501">
    <property type="entry name" value="SPASE_I_1"/>
    <property type="match status" value="1"/>
</dbReference>
<feature type="active site" evidence="5">
    <location>
        <position position="149"/>
    </location>
</feature>
<organism evidence="9 10">
    <name type="scientific">Emiliania huxleyi (strain CCMP1516)</name>
    <dbReference type="NCBI Taxonomy" id="280463"/>
    <lineage>
        <taxon>Eukaryota</taxon>
        <taxon>Haptista</taxon>
        <taxon>Haptophyta</taxon>
        <taxon>Prymnesiophyceae</taxon>
        <taxon>Isochrysidales</taxon>
        <taxon>Noelaerhabdaceae</taxon>
        <taxon>Emiliania</taxon>
    </lineage>
</organism>
<dbReference type="AlphaFoldDB" id="A0A0D3IE57"/>